<feature type="domain" description="DUF6594" evidence="3">
    <location>
        <begin position="64"/>
        <end position="291"/>
    </location>
</feature>
<feature type="transmembrane region" description="Helical" evidence="2">
    <location>
        <begin position="250"/>
        <end position="268"/>
    </location>
</feature>
<evidence type="ECO:0000256" key="1">
    <source>
        <dbReference type="SAM" id="MobiDB-lite"/>
    </source>
</evidence>
<protein>
    <recommendedName>
        <fullName evidence="3">DUF6594 domain-containing protein</fullName>
    </recommendedName>
</protein>
<keyword evidence="5" id="KW-1185">Reference proteome</keyword>
<feature type="transmembrane region" description="Helical" evidence="2">
    <location>
        <begin position="224"/>
        <end position="244"/>
    </location>
</feature>
<evidence type="ECO:0000313" key="4">
    <source>
        <dbReference type="EMBL" id="KAE8153234.1"/>
    </source>
</evidence>
<sequence>MNRRFEQEMDTPSARNSTTTAFSRMSTAAQSLDSETSVAASAALTDLPLTQIDVDEKPWKYIGYHAYSRFLAFDSDFYCFRRLEQLNTRVIVALQNQLAQIEESLDEIDKLCSRREAPDVHNGTFRNDTQDDRVNLIWEAYRRLESYNRFLNEYAQLRSRATATERDITSLKNWHYNHEGAIKNEEAKYIDGGDLLWQKHPPSELPLHVQQHVHYSSDRRIDQFVTLTIITVGLLMLISPIWILAFIHPVITKLTVITLFILLFLILVSLGTNSKPYESLAATAAYSAILMVFLQLGSGEV</sequence>
<dbReference type="Pfam" id="PF20237">
    <property type="entry name" value="DUF6594"/>
    <property type="match status" value="1"/>
</dbReference>
<keyword evidence="2" id="KW-0472">Membrane</keyword>
<feature type="transmembrane region" description="Helical" evidence="2">
    <location>
        <begin position="280"/>
        <end position="298"/>
    </location>
</feature>
<name>A0A5N6U3T6_ASPAV</name>
<dbReference type="PANTHER" id="PTHR34502">
    <property type="entry name" value="DUF6594 DOMAIN-CONTAINING PROTEIN-RELATED"/>
    <property type="match status" value="1"/>
</dbReference>
<evidence type="ECO:0000313" key="5">
    <source>
        <dbReference type="Proteomes" id="UP000325780"/>
    </source>
</evidence>
<dbReference type="OrthoDB" id="5416037at2759"/>
<evidence type="ECO:0000259" key="3">
    <source>
        <dbReference type="Pfam" id="PF20237"/>
    </source>
</evidence>
<dbReference type="PANTHER" id="PTHR34502:SF4">
    <property type="entry name" value="DUF6594 DOMAIN-CONTAINING PROTEIN"/>
    <property type="match status" value="1"/>
</dbReference>
<reference evidence="4 5" key="1">
    <citation type="submission" date="2019-04" db="EMBL/GenBank/DDBJ databases">
        <title>Friends and foes A comparative genomics study of 23 Aspergillus species from section Flavi.</title>
        <authorList>
            <consortium name="DOE Joint Genome Institute"/>
            <person name="Kjaerbolling I."/>
            <person name="Vesth T."/>
            <person name="Frisvad J.C."/>
            <person name="Nybo J.L."/>
            <person name="Theobald S."/>
            <person name="Kildgaard S."/>
            <person name="Isbrandt T."/>
            <person name="Kuo A."/>
            <person name="Sato A."/>
            <person name="Lyhne E.K."/>
            <person name="Kogle M.E."/>
            <person name="Wiebenga A."/>
            <person name="Kun R.S."/>
            <person name="Lubbers R.J."/>
            <person name="Makela M.R."/>
            <person name="Barry K."/>
            <person name="Chovatia M."/>
            <person name="Clum A."/>
            <person name="Daum C."/>
            <person name="Haridas S."/>
            <person name="He G."/>
            <person name="LaButti K."/>
            <person name="Lipzen A."/>
            <person name="Mondo S."/>
            <person name="Riley R."/>
            <person name="Salamov A."/>
            <person name="Simmons B.A."/>
            <person name="Magnuson J.K."/>
            <person name="Henrissat B."/>
            <person name="Mortensen U.H."/>
            <person name="Larsen T.O."/>
            <person name="Devries R.P."/>
            <person name="Grigoriev I.V."/>
            <person name="Machida M."/>
            <person name="Baker S.E."/>
            <person name="Andersen M.R."/>
        </authorList>
    </citation>
    <scope>NUCLEOTIDE SEQUENCE [LARGE SCALE GENOMIC DNA]</scope>
    <source>
        <strain evidence="4 5">IBT 18842</strain>
    </source>
</reference>
<dbReference type="Proteomes" id="UP000325780">
    <property type="component" value="Unassembled WGS sequence"/>
</dbReference>
<keyword evidence="2" id="KW-1133">Transmembrane helix</keyword>
<keyword evidence="2" id="KW-0812">Transmembrane</keyword>
<dbReference type="InterPro" id="IPR046529">
    <property type="entry name" value="DUF6594"/>
</dbReference>
<feature type="region of interest" description="Disordered" evidence="1">
    <location>
        <begin position="1"/>
        <end position="26"/>
    </location>
</feature>
<gene>
    <name evidence="4" type="ORF">BDV25DRAFT_137140</name>
</gene>
<organism evidence="4 5">
    <name type="scientific">Aspergillus avenaceus</name>
    <dbReference type="NCBI Taxonomy" id="36643"/>
    <lineage>
        <taxon>Eukaryota</taxon>
        <taxon>Fungi</taxon>
        <taxon>Dikarya</taxon>
        <taxon>Ascomycota</taxon>
        <taxon>Pezizomycotina</taxon>
        <taxon>Eurotiomycetes</taxon>
        <taxon>Eurotiomycetidae</taxon>
        <taxon>Eurotiales</taxon>
        <taxon>Aspergillaceae</taxon>
        <taxon>Aspergillus</taxon>
        <taxon>Aspergillus subgen. Circumdati</taxon>
    </lineage>
</organism>
<accession>A0A5N6U3T6</accession>
<evidence type="ECO:0000256" key="2">
    <source>
        <dbReference type="SAM" id="Phobius"/>
    </source>
</evidence>
<dbReference type="AlphaFoldDB" id="A0A5N6U3T6"/>
<proteinExistence type="predicted"/>
<dbReference type="EMBL" id="ML742042">
    <property type="protein sequence ID" value="KAE8153234.1"/>
    <property type="molecule type" value="Genomic_DNA"/>
</dbReference>
<feature type="compositionally biased region" description="Polar residues" evidence="1">
    <location>
        <begin position="13"/>
        <end position="26"/>
    </location>
</feature>